<feature type="chain" id="PRO_5015308973" evidence="1">
    <location>
        <begin position="22"/>
        <end position="190"/>
    </location>
</feature>
<keyword evidence="1" id="KW-0732">Signal</keyword>
<dbReference type="EMBL" id="BDOQ01000003">
    <property type="protein sequence ID" value="GBG13571.1"/>
    <property type="molecule type" value="Genomic_DNA"/>
</dbReference>
<feature type="signal peptide" evidence="1">
    <location>
        <begin position="1"/>
        <end position="21"/>
    </location>
</feature>
<reference evidence="2 3" key="1">
    <citation type="journal article" date="2018" name="Environ. Microbiol.">
        <title>Isolation and genomic characterization of Novimethylophilus kurashikiensis gen. nov. sp. nov., a new lanthanide-dependent methylotrophic species of Methylophilaceae.</title>
        <authorList>
            <person name="Lv H."/>
            <person name="Sahin N."/>
            <person name="Tani A."/>
        </authorList>
    </citation>
    <scope>NUCLEOTIDE SEQUENCE [LARGE SCALE GENOMIC DNA]</scope>
    <source>
        <strain evidence="2 3">La2-4</strain>
    </source>
</reference>
<sequence length="190" mass="20071">MIKTIALLVALLSLSGCTGLAKPASPIATYDFGLVSATSSIALPVRFAGVAAAPGLFSTDMRYRIAYQDGSQIRVYANSRWIAPPAELLSQQLRQSFAFDNASPCRLSLELTRFDQIFDSATASHVSIQLNAVVRDGAHGAQQQFSIDVPAPSPNAQGGVSALIAGSDQLLAPLAQWTQQLDCKPPQASP</sequence>
<evidence type="ECO:0000256" key="1">
    <source>
        <dbReference type="SAM" id="SignalP"/>
    </source>
</evidence>
<protein>
    <submittedName>
        <fullName evidence="2">Cholesterol transport system auxiliary component</fullName>
    </submittedName>
</protein>
<evidence type="ECO:0000313" key="3">
    <source>
        <dbReference type="Proteomes" id="UP000245081"/>
    </source>
</evidence>
<dbReference type="Proteomes" id="UP000245081">
    <property type="component" value="Unassembled WGS sequence"/>
</dbReference>
<evidence type="ECO:0000313" key="2">
    <source>
        <dbReference type="EMBL" id="GBG13571.1"/>
    </source>
</evidence>
<comment type="caution">
    <text evidence="2">The sequence shown here is derived from an EMBL/GenBank/DDBJ whole genome shotgun (WGS) entry which is preliminary data.</text>
</comment>
<dbReference type="AlphaFoldDB" id="A0A2R5FA52"/>
<dbReference type="PROSITE" id="PS51257">
    <property type="entry name" value="PROKAR_LIPOPROTEIN"/>
    <property type="match status" value="1"/>
</dbReference>
<keyword evidence="3" id="KW-1185">Reference proteome</keyword>
<dbReference type="OrthoDB" id="5568302at2"/>
<accession>A0A2R5FA52</accession>
<proteinExistence type="predicted"/>
<organism evidence="2 3">
    <name type="scientific">Novimethylophilus kurashikiensis</name>
    <dbReference type="NCBI Taxonomy" id="1825523"/>
    <lineage>
        <taxon>Bacteria</taxon>
        <taxon>Pseudomonadati</taxon>
        <taxon>Pseudomonadota</taxon>
        <taxon>Betaproteobacteria</taxon>
        <taxon>Nitrosomonadales</taxon>
        <taxon>Methylophilaceae</taxon>
        <taxon>Novimethylophilus</taxon>
    </lineage>
</organism>
<dbReference type="SUPFAM" id="SSF159594">
    <property type="entry name" value="XCC0632-like"/>
    <property type="match status" value="1"/>
</dbReference>
<dbReference type="RefSeq" id="WP_109014757.1">
    <property type="nucleotide sequence ID" value="NZ_BDOQ01000003.1"/>
</dbReference>
<dbReference type="Gene3D" id="3.40.50.10610">
    <property type="entry name" value="ABC-type transport auxiliary lipoprotein component"/>
    <property type="match status" value="1"/>
</dbReference>
<name>A0A2R5FA52_9PROT</name>
<gene>
    <name evidence="2" type="primary">linN</name>
    <name evidence="2" type="ORF">NMK_1122</name>
</gene>